<dbReference type="Pfam" id="PF07963">
    <property type="entry name" value="N_methyl"/>
    <property type="match status" value="1"/>
</dbReference>
<dbReference type="RefSeq" id="WP_145294054.1">
    <property type="nucleotide sequence ID" value="NZ_CP036299.1"/>
</dbReference>
<evidence type="ECO:0000313" key="4">
    <source>
        <dbReference type="Proteomes" id="UP000315349"/>
    </source>
</evidence>
<keyword evidence="2" id="KW-1133">Transmembrane helix</keyword>
<protein>
    <recommendedName>
        <fullName evidence="5">Prepilin-type N-terminal cleavage/methylation domain-containing protein</fullName>
    </recommendedName>
</protein>
<evidence type="ECO:0000313" key="3">
    <source>
        <dbReference type="EMBL" id="QDV28212.1"/>
    </source>
</evidence>
<evidence type="ECO:0008006" key="5">
    <source>
        <dbReference type="Google" id="ProtNLM"/>
    </source>
</evidence>
<dbReference type="Proteomes" id="UP000315349">
    <property type="component" value="Chromosome"/>
</dbReference>
<sequence length="254" mass="27068">MKCPRKVSISVQKSHARPRLQVAGGSPAHSSRSAYTLLEILLVLAVLGVLAAIVAPSALRRLADSTMISSADEICKLLSEARMMAMEAGEPAEFRYEPGGNHFLVTTRTGIADAALTSGNSSSSATPVDNTGRPVATGPLNAWTRSRSIGGHLASPVRFANPSPTFRDQSLAQTVSENLIADLENASELSQVKWSEPLVFQPDGTTIDQQFKISDSSGRTIRIRVRGLTGSATMSAMTIEDPSTMENSSPRFEP</sequence>
<dbReference type="KEGG" id="peh:Spb1_00750"/>
<dbReference type="SUPFAM" id="SSF54523">
    <property type="entry name" value="Pili subunits"/>
    <property type="match status" value="1"/>
</dbReference>
<dbReference type="Gene3D" id="3.30.700.10">
    <property type="entry name" value="Glycoprotein, Type 4 Pilin"/>
    <property type="match status" value="1"/>
</dbReference>
<proteinExistence type="predicted"/>
<keyword evidence="2" id="KW-0812">Transmembrane</keyword>
<organism evidence="3 4">
    <name type="scientific">Planctopirus ephydatiae</name>
    <dbReference type="NCBI Taxonomy" id="2528019"/>
    <lineage>
        <taxon>Bacteria</taxon>
        <taxon>Pseudomonadati</taxon>
        <taxon>Planctomycetota</taxon>
        <taxon>Planctomycetia</taxon>
        <taxon>Planctomycetales</taxon>
        <taxon>Planctomycetaceae</taxon>
        <taxon>Planctopirus</taxon>
    </lineage>
</organism>
<feature type="region of interest" description="Disordered" evidence="1">
    <location>
        <begin position="1"/>
        <end position="28"/>
    </location>
</feature>
<dbReference type="InterPro" id="IPR012902">
    <property type="entry name" value="N_methyl_site"/>
</dbReference>
<dbReference type="AlphaFoldDB" id="A0A518GHZ5"/>
<evidence type="ECO:0000256" key="1">
    <source>
        <dbReference type="SAM" id="MobiDB-lite"/>
    </source>
</evidence>
<accession>A0A518GHZ5</accession>
<dbReference type="EMBL" id="CP036299">
    <property type="protein sequence ID" value="QDV28212.1"/>
    <property type="molecule type" value="Genomic_DNA"/>
</dbReference>
<name>A0A518GHZ5_9PLAN</name>
<dbReference type="InterPro" id="IPR045584">
    <property type="entry name" value="Pilin-like"/>
</dbReference>
<feature type="transmembrane region" description="Helical" evidence="2">
    <location>
        <begin position="40"/>
        <end position="59"/>
    </location>
</feature>
<reference evidence="3 4" key="1">
    <citation type="submission" date="2019-02" db="EMBL/GenBank/DDBJ databases">
        <title>Deep-cultivation of Planctomycetes and their phenomic and genomic characterization uncovers novel biology.</title>
        <authorList>
            <person name="Wiegand S."/>
            <person name="Jogler M."/>
            <person name="Boedeker C."/>
            <person name="Pinto D."/>
            <person name="Vollmers J."/>
            <person name="Rivas-Marin E."/>
            <person name="Kohn T."/>
            <person name="Peeters S.H."/>
            <person name="Heuer A."/>
            <person name="Rast P."/>
            <person name="Oberbeckmann S."/>
            <person name="Bunk B."/>
            <person name="Jeske O."/>
            <person name="Meyerdierks A."/>
            <person name="Storesund J.E."/>
            <person name="Kallscheuer N."/>
            <person name="Luecker S."/>
            <person name="Lage O.M."/>
            <person name="Pohl T."/>
            <person name="Merkel B.J."/>
            <person name="Hornburger P."/>
            <person name="Mueller R.-W."/>
            <person name="Bruemmer F."/>
            <person name="Labrenz M."/>
            <person name="Spormann A.M."/>
            <person name="Op den Camp H."/>
            <person name="Overmann J."/>
            <person name="Amann R."/>
            <person name="Jetten M.S.M."/>
            <person name="Mascher T."/>
            <person name="Medema M.H."/>
            <person name="Devos D.P."/>
            <person name="Kaster A.-K."/>
            <person name="Ovreas L."/>
            <person name="Rohde M."/>
            <person name="Galperin M.Y."/>
            <person name="Jogler C."/>
        </authorList>
    </citation>
    <scope>NUCLEOTIDE SEQUENCE [LARGE SCALE GENOMIC DNA]</scope>
    <source>
        <strain evidence="3 4">Spb1</strain>
    </source>
</reference>
<gene>
    <name evidence="3" type="ORF">Spb1_00750</name>
</gene>
<dbReference type="NCBIfam" id="TIGR02532">
    <property type="entry name" value="IV_pilin_GFxxxE"/>
    <property type="match status" value="1"/>
</dbReference>
<keyword evidence="2" id="KW-0472">Membrane</keyword>
<evidence type="ECO:0000256" key="2">
    <source>
        <dbReference type="SAM" id="Phobius"/>
    </source>
</evidence>
<keyword evidence="4" id="KW-1185">Reference proteome</keyword>
<dbReference type="OrthoDB" id="215686at2"/>